<evidence type="ECO:0000259" key="2">
    <source>
        <dbReference type="Pfam" id="PF00582"/>
    </source>
</evidence>
<dbReference type="InterPro" id="IPR006016">
    <property type="entry name" value="UspA"/>
</dbReference>
<evidence type="ECO:0000313" key="3">
    <source>
        <dbReference type="EMBL" id="MCP9291476.1"/>
    </source>
</evidence>
<protein>
    <submittedName>
        <fullName evidence="3">Universal stress protein</fullName>
    </submittedName>
</protein>
<evidence type="ECO:0000313" key="4">
    <source>
        <dbReference type="Proteomes" id="UP001139125"/>
    </source>
</evidence>
<dbReference type="PANTHER" id="PTHR46268:SF6">
    <property type="entry name" value="UNIVERSAL STRESS PROTEIN UP12"/>
    <property type="match status" value="1"/>
</dbReference>
<dbReference type="AlphaFoldDB" id="A0A9X2RDR6"/>
<dbReference type="Gene3D" id="3.40.50.620">
    <property type="entry name" value="HUPs"/>
    <property type="match status" value="2"/>
</dbReference>
<accession>A0A9X2RDR6</accession>
<dbReference type="EMBL" id="JANDBC010000001">
    <property type="protein sequence ID" value="MCP9291476.1"/>
    <property type="molecule type" value="Genomic_DNA"/>
</dbReference>
<feature type="domain" description="UspA" evidence="2">
    <location>
        <begin position="150"/>
        <end position="275"/>
    </location>
</feature>
<sequence>MKNFEHWFVCLDLSNMDDILIGYTHFLTSVIEPKTISFLHVVESGNVAKEMAELFPDIETDQDFEDVIRDELNKKVEEHFGENDIEIRLIIKEGRPTDQIIELMNTMDPDLLMMGKKTGYVGEGVIARRIVKYVPASILFVPENSRYAMNTILAPVDFSRQSANAVKLARNLVEPQNGTVQAQHIFKYPSHFFPYMPTEDDKDKIRGHIEEQKKEFIEEYDLPEDVTFTLTLHKEGRIGDEVYDEAVRNQADLIIVGSKSDKKITSILRDDFTDKMTYYSFGIPLLVVKNKEKHQKFLKTLFS</sequence>
<feature type="domain" description="UspA" evidence="2">
    <location>
        <begin position="35"/>
        <end position="142"/>
    </location>
</feature>
<comment type="caution">
    <text evidence="3">The sequence shown here is derived from an EMBL/GenBank/DDBJ whole genome shotgun (WGS) entry which is preliminary data.</text>
</comment>
<reference evidence="3" key="1">
    <citation type="submission" date="2022-06" db="EMBL/GenBank/DDBJ databases">
        <title>Gracilimonas sp. CAU 1638 isolated from sea sediment.</title>
        <authorList>
            <person name="Kim W."/>
        </authorList>
    </citation>
    <scope>NUCLEOTIDE SEQUENCE</scope>
    <source>
        <strain evidence="3">CAU 1638</strain>
    </source>
</reference>
<dbReference type="Pfam" id="PF00582">
    <property type="entry name" value="Usp"/>
    <property type="match status" value="2"/>
</dbReference>
<dbReference type="RefSeq" id="WP_255134342.1">
    <property type="nucleotide sequence ID" value="NZ_JANDBC010000001.1"/>
</dbReference>
<comment type="similarity">
    <text evidence="1">Belongs to the universal stress protein A family.</text>
</comment>
<dbReference type="Proteomes" id="UP001139125">
    <property type="component" value="Unassembled WGS sequence"/>
</dbReference>
<proteinExistence type="inferred from homology"/>
<name>A0A9X2RDR6_9BACT</name>
<keyword evidence="4" id="KW-1185">Reference proteome</keyword>
<gene>
    <name evidence="3" type="ORF">NM125_07760</name>
</gene>
<evidence type="ECO:0000256" key="1">
    <source>
        <dbReference type="ARBA" id="ARBA00008791"/>
    </source>
</evidence>
<dbReference type="PANTHER" id="PTHR46268">
    <property type="entry name" value="STRESS RESPONSE PROTEIN NHAX"/>
    <property type="match status" value="1"/>
</dbReference>
<dbReference type="SUPFAM" id="SSF52402">
    <property type="entry name" value="Adenine nucleotide alpha hydrolases-like"/>
    <property type="match status" value="2"/>
</dbReference>
<dbReference type="InterPro" id="IPR014729">
    <property type="entry name" value="Rossmann-like_a/b/a_fold"/>
</dbReference>
<dbReference type="CDD" id="cd00293">
    <property type="entry name" value="USP-like"/>
    <property type="match status" value="2"/>
</dbReference>
<organism evidence="3 4">
    <name type="scientific">Gracilimonas sediminicola</name>
    <dbReference type="NCBI Taxonomy" id="2952158"/>
    <lineage>
        <taxon>Bacteria</taxon>
        <taxon>Pseudomonadati</taxon>
        <taxon>Balneolota</taxon>
        <taxon>Balneolia</taxon>
        <taxon>Balneolales</taxon>
        <taxon>Balneolaceae</taxon>
        <taxon>Gracilimonas</taxon>
    </lineage>
</organism>